<dbReference type="GO" id="GO:0005886">
    <property type="term" value="C:plasma membrane"/>
    <property type="evidence" value="ECO:0007669"/>
    <property type="project" value="UniProtKB-SubCell"/>
</dbReference>
<protein>
    <submittedName>
        <fullName evidence="9">Transporter, MotA/TolQ/ExbB proton channel family protein</fullName>
    </submittedName>
</protein>
<dbReference type="HOGENOM" id="CLU_053325_4_4_9"/>
<evidence type="ECO:0000313" key="9">
    <source>
        <dbReference type="EMBL" id="EFW28982.1"/>
    </source>
</evidence>
<keyword evidence="10" id="KW-1185">Reference proteome</keyword>
<evidence type="ECO:0000256" key="7">
    <source>
        <dbReference type="SAM" id="Phobius"/>
    </source>
</evidence>
<evidence type="ECO:0000256" key="5">
    <source>
        <dbReference type="ARBA" id="ARBA00023136"/>
    </source>
</evidence>
<evidence type="ECO:0000256" key="1">
    <source>
        <dbReference type="ARBA" id="ARBA00004651"/>
    </source>
</evidence>
<keyword evidence="4 7" id="KW-1133">Transmembrane helix</keyword>
<dbReference type="PANTHER" id="PTHR30625">
    <property type="entry name" value="PROTEIN TOLQ"/>
    <property type="match status" value="1"/>
</dbReference>
<comment type="similarity">
    <text evidence="6">Belongs to the exbB/tolQ family.</text>
</comment>
<dbReference type="GO" id="GO:0017038">
    <property type="term" value="P:protein import"/>
    <property type="evidence" value="ECO:0007669"/>
    <property type="project" value="TreeGrafter"/>
</dbReference>
<keyword evidence="2" id="KW-1003">Cell membrane</keyword>
<feature type="transmembrane region" description="Helical" evidence="7">
    <location>
        <begin position="123"/>
        <end position="149"/>
    </location>
</feature>
<evidence type="ECO:0000256" key="4">
    <source>
        <dbReference type="ARBA" id="ARBA00022989"/>
    </source>
</evidence>
<name>E7N4G5_9FIRM</name>
<keyword evidence="5 7" id="KW-0472">Membrane</keyword>
<dbReference type="STRING" id="749551.HMPREF9555_01908"/>
<evidence type="ECO:0000259" key="8">
    <source>
        <dbReference type="Pfam" id="PF01618"/>
    </source>
</evidence>
<feature type="domain" description="MotA/TolQ/ExbB proton channel" evidence="8">
    <location>
        <begin position="87"/>
        <end position="203"/>
    </location>
</feature>
<dbReference type="AlphaFoldDB" id="E7N4G5"/>
<comment type="caution">
    <text evidence="9">The sequence shown here is derived from an EMBL/GenBank/DDBJ whole genome shotgun (WGS) entry which is preliminary data.</text>
</comment>
<feature type="transmembrane region" description="Helical" evidence="7">
    <location>
        <begin position="28"/>
        <end position="49"/>
    </location>
</feature>
<keyword evidence="6" id="KW-0653">Protein transport</keyword>
<evidence type="ECO:0000256" key="6">
    <source>
        <dbReference type="RuleBase" id="RU004057"/>
    </source>
</evidence>
<evidence type="ECO:0000256" key="2">
    <source>
        <dbReference type="ARBA" id="ARBA00022475"/>
    </source>
</evidence>
<dbReference type="EMBL" id="AECV01000049">
    <property type="protein sequence ID" value="EFW28982.1"/>
    <property type="molecule type" value="Genomic_DNA"/>
</dbReference>
<feature type="transmembrane region" description="Helical" evidence="7">
    <location>
        <begin position="169"/>
        <end position="190"/>
    </location>
</feature>
<dbReference type="PANTHER" id="PTHR30625:SF11">
    <property type="entry name" value="MOTA_TOLQ_EXBB PROTON CHANNEL DOMAIN-CONTAINING PROTEIN"/>
    <property type="match status" value="1"/>
</dbReference>
<dbReference type="Proteomes" id="UP000004633">
    <property type="component" value="Unassembled WGS sequence"/>
</dbReference>
<gene>
    <name evidence="9" type="ORF">HMPREF9555_01908</name>
</gene>
<evidence type="ECO:0000256" key="3">
    <source>
        <dbReference type="ARBA" id="ARBA00022692"/>
    </source>
</evidence>
<keyword evidence="6" id="KW-0813">Transport</keyword>
<accession>E7N4G5</accession>
<proteinExistence type="inferred from homology"/>
<evidence type="ECO:0000313" key="10">
    <source>
        <dbReference type="Proteomes" id="UP000004633"/>
    </source>
</evidence>
<comment type="subcellular location">
    <subcellularLocation>
        <location evidence="1">Cell membrane</location>
        <topology evidence="1">Multi-pass membrane protein</topology>
    </subcellularLocation>
    <subcellularLocation>
        <location evidence="6">Membrane</location>
        <topology evidence="6">Multi-pass membrane protein</topology>
    </subcellularLocation>
</comment>
<organism evidence="9 10">
    <name type="scientific">Selenomonas artemidis F0399</name>
    <dbReference type="NCBI Taxonomy" id="749551"/>
    <lineage>
        <taxon>Bacteria</taxon>
        <taxon>Bacillati</taxon>
        <taxon>Bacillota</taxon>
        <taxon>Negativicutes</taxon>
        <taxon>Selenomonadales</taxon>
        <taxon>Selenomonadaceae</taxon>
        <taxon>Selenomonas</taxon>
    </lineage>
</organism>
<reference evidence="9 10" key="1">
    <citation type="submission" date="2010-08" db="EMBL/GenBank/DDBJ databases">
        <authorList>
            <person name="Weinstock G."/>
            <person name="Sodergren E."/>
            <person name="Clifton S."/>
            <person name="Fulton L."/>
            <person name="Fulton B."/>
            <person name="Courtney L."/>
            <person name="Fronick C."/>
            <person name="Harrison M."/>
            <person name="Strong C."/>
            <person name="Farmer C."/>
            <person name="Delahaunty K."/>
            <person name="Markovic C."/>
            <person name="Hall O."/>
            <person name="Minx P."/>
            <person name="Tomlinson C."/>
            <person name="Mitreva M."/>
            <person name="Hou S."/>
            <person name="Chen J."/>
            <person name="Wollam A."/>
            <person name="Pepin K.H."/>
            <person name="Johnson M."/>
            <person name="Bhonagiri V."/>
            <person name="Zhang X."/>
            <person name="Suruliraj S."/>
            <person name="Warren W."/>
            <person name="Chinwalla A."/>
            <person name="Mardis E.R."/>
            <person name="Wilson R.K."/>
        </authorList>
    </citation>
    <scope>NUCLEOTIDE SEQUENCE [LARGE SCALE GENOMIC DNA]</scope>
    <source>
        <strain evidence="9 10">F0399</strain>
    </source>
</reference>
<sequence>MEERRKGKVAFMDYISQGIHFFHQGGTVMYFLLAASIFVVFIAIERALYFAGADAGRSFAHAFMLHIANGQFKEAVQLTEVKRGSISDILFSAISKNSKNSRKMNSYMEVQSGIALSKFRNRLYYLSVVVTMAPLLGLLGTISGMISTFSVFNLDAGDPTAITGGVGEALIATAMGLCVAIIALAVHAYFSQRIENIVTDMEMCFSVAENNRIELARAAGVKGVLETSIHADGQAEGDEA</sequence>
<dbReference type="InterPro" id="IPR002898">
    <property type="entry name" value="MotA_ExbB_proton_chnl"/>
</dbReference>
<keyword evidence="3 7" id="KW-0812">Transmembrane</keyword>
<dbReference type="InterPro" id="IPR050790">
    <property type="entry name" value="ExbB/TolQ_transport"/>
</dbReference>
<dbReference type="Pfam" id="PF01618">
    <property type="entry name" value="MotA_ExbB"/>
    <property type="match status" value="1"/>
</dbReference>